<evidence type="ECO:0000313" key="2">
    <source>
        <dbReference type="Proteomes" id="UP000242715"/>
    </source>
</evidence>
<accession>A0A2Z6P2N3</accession>
<protein>
    <submittedName>
        <fullName evidence="1">Uncharacterized protein</fullName>
    </submittedName>
</protein>
<proteinExistence type="predicted"/>
<gene>
    <name evidence="1" type="ORF">TSUD_243910</name>
</gene>
<evidence type="ECO:0000313" key="1">
    <source>
        <dbReference type="EMBL" id="GAU50698.1"/>
    </source>
</evidence>
<reference evidence="2" key="1">
    <citation type="journal article" date="2017" name="Front. Plant Sci.">
        <title>Climate Clever Clovers: New Paradigm to Reduce the Environmental Footprint of Ruminants by Breeding Low Methanogenic Forages Utilizing Haplotype Variation.</title>
        <authorList>
            <person name="Kaur P."/>
            <person name="Appels R."/>
            <person name="Bayer P.E."/>
            <person name="Keeble-Gagnere G."/>
            <person name="Wang J."/>
            <person name="Hirakawa H."/>
            <person name="Shirasawa K."/>
            <person name="Vercoe P."/>
            <person name="Stefanova K."/>
            <person name="Durmic Z."/>
            <person name="Nichols P."/>
            <person name="Revell C."/>
            <person name="Isobe S.N."/>
            <person name="Edwards D."/>
            <person name="Erskine W."/>
        </authorList>
    </citation>
    <scope>NUCLEOTIDE SEQUENCE [LARGE SCALE GENOMIC DNA]</scope>
    <source>
        <strain evidence="2">cv. Daliak</strain>
    </source>
</reference>
<dbReference type="OrthoDB" id="1924068at2759"/>
<sequence>MVWIRLLNLPQEYWRPRLLFEIVNGIGTPLLLDDATKKRPTASVIDLEKKNEHQDNIFRVDGDVPVMRVTEDETPTDDSPDKIFSHPANEILKETDEDDATITDLERQNDNLIIVLMRKSWKRK</sequence>
<dbReference type="AlphaFoldDB" id="A0A2Z6P2N3"/>
<name>A0A2Z6P2N3_TRISU</name>
<dbReference type="EMBL" id="DF974847">
    <property type="protein sequence ID" value="GAU50698.1"/>
    <property type="molecule type" value="Genomic_DNA"/>
</dbReference>
<dbReference type="Proteomes" id="UP000242715">
    <property type="component" value="Unassembled WGS sequence"/>
</dbReference>
<keyword evidence="2" id="KW-1185">Reference proteome</keyword>
<organism evidence="1 2">
    <name type="scientific">Trifolium subterraneum</name>
    <name type="common">Subterranean clover</name>
    <dbReference type="NCBI Taxonomy" id="3900"/>
    <lineage>
        <taxon>Eukaryota</taxon>
        <taxon>Viridiplantae</taxon>
        <taxon>Streptophyta</taxon>
        <taxon>Embryophyta</taxon>
        <taxon>Tracheophyta</taxon>
        <taxon>Spermatophyta</taxon>
        <taxon>Magnoliopsida</taxon>
        <taxon>eudicotyledons</taxon>
        <taxon>Gunneridae</taxon>
        <taxon>Pentapetalae</taxon>
        <taxon>rosids</taxon>
        <taxon>fabids</taxon>
        <taxon>Fabales</taxon>
        <taxon>Fabaceae</taxon>
        <taxon>Papilionoideae</taxon>
        <taxon>50 kb inversion clade</taxon>
        <taxon>NPAAA clade</taxon>
        <taxon>Hologalegina</taxon>
        <taxon>IRL clade</taxon>
        <taxon>Trifolieae</taxon>
        <taxon>Trifolium</taxon>
    </lineage>
</organism>